<dbReference type="PANTHER" id="PTHR44873:SF1">
    <property type="entry name" value="DNAJ HOMOLOG SUBFAMILY C MEMBER 30, MITOCHONDRIAL"/>
    <property type="match status" value="1"/>
</dbReference>
<dbReference type="Proteomes" id="UP000075880">
    <property type="component" value="Unassembled WGS sequence"/>
</dbReference>
<evidence type="ECO:0000313" key="3">
    <source>
        <dbReference type="Proteomes" id="UP000075880"/>
    </source>
</evidence>
<dbReference type="InterPro" id="IPR053025">
    <property type="entry name" value="Mito_ATP_Synthase-Asso"/>
</dbReference>
<dbReference type="SMART" id="SM00271">
    <property type="entry name" value="DnaJ"/>
    <property type="match status" value="1"/>
</dbReference>
<dbReference type="CDD" id="cd06257">
    <property type="entry name" value="DnaJ"/>
    <property type="match status" value="1"/>
</dbReference>
<protein>
    <recommendedName>
        <fullName evidence="1">J domain-containing protein</fullName>
    </recommendedName>
</protein>
<dbReference type="PANTHER" id="PTHR44873">
    <property type="entry name" value="DNAJ HOMOLOG SUBFAMILY C MEMBER 30, MITOCHONDRIAL"/>
    <property type="match status" value="1"/>
</dbReference>
<dbReference type="PRINTS" id="PR00625">
    <property type="entry name" value="JDOMAIN"/>
</dbReference>
<dbReference type="PROSITE" id="PS50076">
    <property type="entry name" value="DNAJ_2"/>
    <property type="match status" value="1"/>
</dbReference>
<keyword evidence="3" id="KW-1185">Reference proteome</keyword>
<feature type="domain" description="J" evidence="1">
    <location>
        <begin position="28"/>
        <end position="93"/>
    </location>
</feature>
<dbReference type="InterPro" id="IPR036869">
    <property type="entry name" value="J_dom_sf"/>
</dbReference>
<dbReference type="InterPro" id="IPR001623">
    <property type="entry name" value="DnaJ_domain"/>
</dbReference>
<dbReference type="AlphaFoldDB" id="A0AAG5CWH2"/>
<organism evidence="2 3">
    <name type="scientific">Anopheles atroparvus</name>
    <name type="common">European mosquito</name>
    <dbReference type="NCBI Taxonomy" id="41427"/>
    <lineage>
        <taxon>Eukaryota</taxon>
        <taxon>Metazoa</taxon>
        <taxon>Ecdysozoa</taxon>
        <taxon>Arthropoda</taxon>
        <taxon>Hexapoda</taxon>
        <taxon>Insecta</taxon>
        <taxon>Pterygota</taxon>
        <taxon>Neoptera</taxon>
        <taxon>Endopterygota</taxon>
        <taxon>Diptera</taxon>
        <taxon>Nematocera</taxon>
        <taxon>Culicoidea</taxon>
        <taxon>Culicidae</taxon>
        <taxon>Anophelinae</taxon>
        <taxon>Anopheles</taxon>
    </lineage>
</organism>
<dbReference type="SUPFAM" id="SSF46565">
    <property type="entry name" value="Chaperone J-domain"/>
    <property type="match status" value="1"/>
</dbReference>
<dbReference type="PROSITE" id="PS00636">
    <property type="entry name" value="DNAJ_1"/>
    <property type="match status" value="1"/>
</dbReference>
<sequence length="168" mass="19671">MFEIQTELFFFLFSSFKCQTICYSLLRNHYDSLGVTPHATQNDIKQAYYKLSKLYHPDKNKGSDSAAEKFRDINAAYEVLGNYRLRKLYDKGILHTAGRHYANEAPSAAADQPEDDAQTRFYKKRMTRTHAPTMSGRTPIYDFDEWSRSHYVKCISEDVLFMCKYLMN</sequence>
<evidence type="ECO:0000259" key="1">
    <source>
        <dbReference type="PROSITE" id="PS50076"/>
    </source>
</evidence>
<dbReference type="Gene3D" id="1.10.287.110">
    <property type="entry name" value="DnaJ domain"/>
    <property type="match status" value="1"/>
</dbReference>
<proteinExistence type="predicted"/>
<dbReference type="EnsemblMetazoa" id="ENSAATROPT003027">
    <property type="protein sequence ID" value="ENSAATROPP002904"/>
    <property type="gene ID" value="ENSAATROPG002398"/>
</dbReference>
<reference evidence="2" key="1">
    <citation type="submission" date="2024-04" db="UniProtKB">
        <authorList>
            <consortium name="EnsemblMetazoa"/>
        </authorList>
    </citation>
    <scope>IDENTIFICATION</scope>
    <source>
        <strain evidence="2">EBRO</strain>
    </source>
</reference>
<evidence type="ECO:0000313" key="2">
    <source>
        <dbReference type="EnsemblMetazoa" id="ENSAATROPP002904"/>
    </source>
</evidence>
<dbReference type="InterPro" id="IPR018253">
    <property type="entry name" value="DnaJ_domain_CS"/>
</dbReference>
<dbReference type="Pfam" id="PF00226">
    <property type="entry name" value="DnaJ"/>
    <property type="match status" value="1"/>
</dbReference>
<name>A0AAG5CWH2_ANOAO</name>
<accession>A0AAG5CWH2</accession>